<dbReference type="Proteomes" id="UP000028492">
    <property type="component" value="Plasmid pAmyja1"/>
</dbReference>
<dbReference type="EMBL" id="CP008954">
    <property type="protein sequence ID" value="AIG81309.1"/>
    <property type="molecule type" value="Genomic_DNA"/>
</dbReference>
<dbReference type="KEGG" id="aja:AJAP_42710"/>
<dbReference type="AlphaFoldDB" id="A0A075V9V2"/>
<reference evidence="1 2" key="1">
    <citation type="journal article" date="2014" name="J. Biotechnol.">
        <title>Complete genome sequence of the actinobacterium Amycolatopsis japonica MG417-CF17(T) (=DSM 44213T) producing (S,S)-N,N'-ethylenediaminedisuccinic acid.</title>
        <authorList>
            <person name="Stegmann E."/>
            <person name="Albersmeier A."/>
            <person name="Spohn M."/>
            <person name="Gert H."/>
            <person name="Weber T."/>
            <person name="Wohlleben W."/>
            <person name="Kalinowski J."/>
            <person name="Ruckert C."/>
        </authorList>
    </citation>
    <scope>NUCLEOTIDE SEQUENCE [LARGE SCALE GENOMIC DNA]</scope>
    <source>
        <strain evidence="2">MG417-CF17 (DSM 44213)</strain>
        <plasmid evidence="1">pAmyja1</plasmid>
    </source>
</reference>
<evidence type="ECO:0000313" key="2">
    <source>
        <dbReference type="Proteomes" id="UP000028492"/>
    </source>
</evidence>
<geneLocation type="plasmid" evidence="1 2">
    <name>pAmyja1</name>
</geneLocation>
<evidence type="ECO:0000313" key="1">
    <source>
        <dbReference type="EMBL" id="AIG81309.1"/>
    </source>
</evidence>
<sequence length="119" mass="13430">MSKNQSIDEIRRQIARRAQTDAELTALLTPHGFTRHANEHADDILYVQDDTNTYLSMGTFDVYLSFFAPTGRGDDGRMIALGHVHQDMHDNAADTYAYVAITLHEAAAQRRLNELAEPR</sequence>
<keyword evidence="1" id="KW-0614">Plasmid</keyword>
<name>A0A075V9V2_9PSEU</name>
<dbReference type="RefSeq" id="WP_040133686.1">
    <property type="nucleotide sequence ID" value="NZ_CP008954.1"/>
</dbReference>
<protein>
    <submittedName>
        <fullName evidence="1">Uncharacterized protein</fullName>
    </submittedName>
</protein>
<gene>
    <name evidence="1" type="ORF">AJAP_42710</name>
</gene>
<proteinExistence type="predicted"/>
<keyword evidence="2" id="KW-1185">Reference proteome</keyword>
<accession>A0A075V9V2</accession>
<organism evidence="1 2">
    <name type="scientific">Amycolatopsis japonica</name>
    <dbReference type="NCBI Taxonomy" id="208439"/>
    <lineage>
        <taxon>Bacteria</taxon>
        <taxon>Bacillati</taxon>
        <taxon>Actinomycetota</taxon>
        <taxon>Actinomycetes</taxon>
        <taxon>Pseudonocardiales</taxon>
        <taxon>Pseudonocardiaceae</taxon>
        <taxon>Amycolatopsis</taxon>
        <taxon>Amycolatopsis japonica group</taxon>
    </lineage>
</organism>
<dbReference type="HOGENOM" id="CLU_2056424_0_0_11"/>